<dbReference type="PANTHER" id="PTHR11079">
    <property type="entry name" value="CYTOSINE DEAMINASE FAMILY MEMBER"/>
    <property type="match status" value="1"/>
</dbReference>
<dbReference type="Gene3D" id="3.40.140.10">
    <property type="entry name" value="Cytidine Deaminase, domain 2"/>
    <property type="match status" value="1"/>
</dbReference>
<dbReference type="GO" id="GO:0006139">
    <property type="term" value="P:nucleobase-containing compound metabolic process"/>
    <property type="evidence" value="ECO:0007669"/>
    <property type="project" value="UniProtKB-ARBA"/>
</dbReference>
<keyword evidence="3" id="KW-1185">Reference proteome</keyword>
<evidence type="ECO:0000313" key="2">
    <source>
        <dbReference type="EMBL" id="TPX75474.1"/>
    </source>
</evidence>
<accession>A0A507FGT7</accession>
<evidence type="ECO:0000313" key="3">
    <source>
        <dbReference type="Proteomes" id="UP000320333"/>
    </source>
</evidence>
<evidence type="ECO:0000259" key="1">
    <source>
        <dbReference type="PROSITE" id="PS51747"/>
    </source>
</evidence>
<dbReference type="PROSITE" id="PS51747">
    <property type="entry name" value="CYT_DCMP_DEAMINASES_2"/>
    <property type="match status" value="1"/>
</dbReference>
<dbReference type="Proteomes" id="UP000320333">
    <property type="component" value="Unassembled WGS sequence"/>
</dbReference>
<gene>
    <name evidence="2" type="ORF">CcCBS67573_g03240</name>
</gene>
<proteinExistence type="predicted"/>
<dbReference type="AlphaFoldDB" id="A0A507FGT7"/>
<comment type="caution">
    <text evidence="2">The sequence shown here is derived from an EMBL/GenBank/DDBJ whole genome shotgun (WGS) entry which is preliminary data.</text>
</comment>
<dbReference type="EMBL" id="QEAP01000079">
    <property type="protein sequence ID" value="TPX75474.1"/>
    <property type="molecule type" value="Genomic_DNA"/>
</dbReference>
<reference evidence="2 3" key="1">
    <citation type="journal article" date="2019" name="Sci. Rep.">
        <title>Comparative genomics of chytrid fungi reveal insights into the obligate biotrophic and pathogenic lifestyle of Synchytrium endobioticum.</title>
        <authorList>
            <person name="van de Vossenberg B.T.L.H."/>
            <person name="Warris S."/>
            <person name="Nguyen H.D.T."/>
            <person name="van Gent-Pelzer M.P.E."/>
            <person name="Joly D.L."/>
            <person name="van de Geest H.C."/>
            <person name="Bonants P.J.M."/>
            <person name="Smith D.S."/>
            <person name="Levesque C.A."/>
            <person name="van der Lee T.A.J."/>
        </authorList>
    </citation>
    <scope>NUCLEOTIDE SEQUENCE [LARGE SCALE GENOMIC DNA]</scope>
    <source>
        <strain evidence="2 3">CBS 675.73</strain>
    </source>
</reference>
<dbReference type="STRING" id="246404.A0A507FGT7"/>
<dbReference type="InterPro" id="IPR002125">
    <property type="entry name" value="CMP_dCMP_dom"/>
</dbReference>
<protein>
    <recommendedName>
        <fullName evidence="1">CMP/dCMP-type deaminase domain-containing protein</fullName>
    </recommendedName>
</protein>
<dbReference type="OrthoDB" id="252265at2759"/>
<dbReference type="InterPro" id="IPR016193">
    <property type="entry name" value="Cytidine_deaminase-like"/>
</dbReference>
<dbReference type="GO" id="GO:0008835">
    <property type="term" value="F:diaminohydroxyphosphoribosylaminopyrimidine deaminase activity"/>
    <property type="evidence" value="ECO:0007669"/>
    <property type="project" value="TreeGrafter"/>
</dbReference>
<sequence>MQGSDTHFMQLAIEQAHLSPPVGTAYCVGAVAVDHEGRVIATGFSREHPGNTHAEEVVLRKLGVFVGTGDGRLGGMGITVYTTMEPCGQRLSARLPCAERLSKANVSRVVVGAREPSLFIKDCIGTDHLRAHGITVDYLVGLEEAALAPNAHLFAK</sequence>
<dbReference type="SUPFAM" id="SSF53927">
    <property type="entry name" value="Cytidine deaminase-like"/>
    <property type="match status" value="1"/>
</dbReference>
<dbReference type="Pfam" id="PF18785">
    <property type="entry name" value="Inv-AAD"/>
    <property type="match status" value="1"/>
</dbReference>
<organism evidence="2 3">
    <name type="scientific">Chytriomyces confervae</name>
    <dbReference type="NCBI Taxonomy" id="246404"/>
    <lineage>
        <taxon>Eukaryota</taxon>
        <taxon>Fungi</taxon>
        <taxon>Fungi incertae sedis</taxon>
        <taxon>Chytridiomycota</taxon>
        <taxon>Chytridiomycota incertae sedis</taxon>
        <taxon>Chytridiomycetes</taxon>
        <taxon>Chytridiales</taxon>
        <taxon>Chytriomycetaceae</taxon>
        <taxon>Chytriomyces</taxon>
    </lineage>
</organism>
<feature type="domain" description="CMP/dCMP-type deaminase" evidence="1">
    <location>
        <begin position="3"/>
        <end position="137"/>
    </location>
</feature>
<dbReference type="PANTHER" id="PTHR11079:SF162">
    <property type="entry name" value="RIBOFLAVIN BIOSYNTHESIS PROTEIN PYRD, CHLOROPLASTIC"/>
    <property type="match status" value="1"/>
</dbReference>
<name>A0A507FGT7_9FUNG</name>